<keyword evidence="2" id="KW-1185">Reference proteome</keyword>
<accession>A0ABQ2YXM9</accession>
<protein>
    <submittedName>
        <fullName evidence="1">Uncharacterized protein</fullName>
    </submittedName>
</protein>
<evidence type="ECO:0000313" key="1">
    <source>
        <dbReference type="EMBL" id="GGX97863.1"/>
    </source>
</evidence>
<proteinExistence type="predicted"/>
<dbReference type="EMBL" id="BMXS01000013">
    <property type="protein sequence ID" value="GGX97863.1"/>
    <property type="molecule type" value="Genomic_DNA"/>
</dbReference>
<gene>
    <name evidence="1" type="ORF">GCM10007160_26890</name>
</gene>
<organism evidence="1 2">
    <name type="scientific">Litchfieldella qijiaojingensis</name>
    <dbReference type="NCBI Taxonomy" id="980347"/>
    <lineage>
        <taxon>Bacteria</taxon>
        <taxon>Pseudomonadati</taxon>
        <taxon>Pseudomonadota</taxon>
        <taxon>Gammaproteobacteria</taxon>
        <taxon>Oceanospirillales</taxon>
        <taxon>Halomonadaceae</taxon>
        <taxon>Litchfieldella</taxon>
    </lineage>
</organism>
<name>A0ABQ2YXM9_9GAMM</name>
<reference evidence="2" key="1">
    <citation type="journal article" date="2019" name="Int. J. Syst. Evol. Microbiol.">
        <title>The Global Catalogue of Microorganisms (GCM) 10K type strain sequencing project: providing services to taxonomists for standard genome sequencing and annotation.</title>
        <authorList>
            <consortium name="The Broad Institute Genomics Platform"/>
            <consortium name="The Broad Institute Genome Sequencing Center for Infectious Disease"/>
            <person name="Wu L."/>
            <person name="Ma J."/>
        </authorList>
    </citation>
    <scope>NUCLEOTIDE SEQUENCE [LARGE SCALE GENOMIC DNA]</scope>
    <source>
        <strain evidence="2">KCTC 22228</strain>
    </source>
</reference>
<evidence type="ECO:0000313" key="2">
    <source>
        <dbReference type="Proteomes" id="UP000653056"/>
    </source>
</evidence>
<dbReference type="Proteomes" id="UP000653056">
    <property type="component" value="Unassembled WGS sequence"/>
</dbReference>
<sequence length="50" mass="5307">MPLPMVISLGHTLVENRLLTALERRRAIALSPGVVAAAGDAEYRAHALNA</sequence>
<comment type="caution">
    <text evidence="1">The sequence shown here is derived from an EMBL/GenBank/DDBJ whole genome shotgun (WGS) entry which is preliminary data.</text>
</comment>